<feature type="compositionally biased region" description="Low complexity" evidence="5">
    <location>
        <begin position="47"/>
        <end position="56"/>
    </location>
</feature>
<evidence type="ECO:0000256" key="1">
    <source>
        <dbReference type="ARBA" id="ARBA00022737"/>
    </source>
</evidence>
<reference evidence="6 7" key="1">
    <citation type="submission" date="2016-02" db="EMBL/GenBank/DDBJ databases">
        <title>Genome analysis of coral dinoflagellate symbionts highlights evolutionary adaptations to a symbiotic lifestyle.</title>
        <authorList>
            <person name="Aranda M."/>
            <person name="Li Y."/>
            <person name="Liew Y.J."/>
            <person name="Baumgarten S."/>
            <person name="Simakov O."/>
            <person name="Wilson M."/>
            <person name="Piel J."/>
            <person name="Ashoor H."/>
            <person name="Bougouffa S."/>
            <person name="Bajic V.B."/>
            <person name="Ryu T."/>
            <person name="Ravasi T."/>
            <person name="Bayer T."/>
            <person name="Micklem G."/>
            <person name="Kim H."/>
            <person name="Bhak J."/>
            <person name="Lajeunesse T.C."/>
            <person name="Voolstra C.R."/>
        </authorList>
    </citation>
    <scope>NUCLEOTIDE SEQUENCE [LARGE SCALE GENOMIC DNA]</scope>
    <source>
        <strain evidence="6 7">CCMP2467</strain>
    </source>
</reference>
<sequence length="649" mass="69317">MVPEFPPEELHVKEESSRRDFLARLEEEASRLRADNARLKQAADGVPSLGPGCLGDPPLPSPLSRSQSHGSLSTPAGPRRAGNLDIGGGCQQHAPCSSAIDKVAAPAELPGPLLLPPAEGDPGRVQSLLRRTGQVPRDLGLALMVAARCGCAEVCSMLLEGGADLHGAEGAGSIALASACLYGHVSVVRCLLQYSAHPELTDERGRNAFHLACCSSAEIVRDLLGSNRNLAFLKDDQGRNPLFYAMGNSQEEGKMEVLKHLLEVRCSAREVDVFGRSALYYAARSGHMKVVALLQQAVDEECPPEHANGLQATSDILRKRSSAAAREAAEAQKAAAKVQAERRKWEVTQVARAAMAEEERKSREVAEGRTKAFEREAEVAEVRRVQEVAEAGRAAARAEEARHKREAAKFARAASATGAEAEKAQKAEEAAKASRALGEHQKFKAALAVLPAVRMAEDRAKGCELSMEVADDMAAEADSREARSPAERLETIAAIAADLVTQINNLRLESAVAPAAQDAQLNHEADSVAKEDSMDTQPPLPPPSLPPNEPLLPAPAEPPKEDVEKQDEERKDDTESAVQLVADAAAVEEEGLMAKEEATEAESSVKEEEPGKLEAPRRQEAQNQPAMAEAAEAEKDQSKQEAPPASEAP</sequence>
<dbReference type="OrthoDB" id="440907at2759"/>
<dbReference type="Pfam" id="PF12796">
    <property type="entry name" value="Ank_2"/>
    <property type="match status" value="1"/>
</dbReference>
<feature type="compositionally biased region" description="Pro residues" evidence="5">
    <location>
        <begin position="538"/>
        <end position="557"/>
    </location>
</feature>
<dbReference type="InterPro" id="IPR036770">
    <property type="entry name" value="Ankyrin_rpt-contain_sf"/>
</dbReference>
<dbReference type="PANTHER" id="PTHR24198:SF165">
    <property type="entry name" value="ANKYRIN REPEAT-CONTAINING PROTEIN-RELATED"/>
    <property type="match status" value="1"/>
</dbReference>
<accession>A0A1Q9EV54</accession>
<feature type="coiled-coil region" evidence="4">
    <location>
        <begin position="321"/>
        <end position="348"/>
    </location>
</feature>
<organism evidence="6 7">
    <name type="scientific">Symbiodinium microadriaticum</name>
    <name type="common">Dinoflagellate</name>
    <name type="synonym">Zooxanthella microadriatica</name>
    <dbReference type="NCBI Taxonomy" id="2951"/>
    <lineage>
        <taxon>Eukaryota</taxon>
        <taxon>Sar</taxon>
        <taxon>Alveolata</taxon>
        <taxon>Dinophyceae</taxon>
        <taxon>Suessiales</taxon>
        <taxon>Symbiodiniaceae</taxon>
        <taxon>Symbiodinium</taxon>
    </lineage>
</organism>
<keyword evidence="4" id="KW-0175">Coiled coil</keyword>
<feature type="region of interest" description="Disordered" evidence="5">
    <location>
        <begin position="34"/>
        <end position="87"/>
    </location>
</feature>
<protein>
    <submittedName>
        <fullName evidence="6">Ankyrin repeat domain-containing protein 50</fullName>
    </submittedName>
</protein>
<evidence type="ECO:0000256" key="3">
    <source>
        <dbReference type="PROSITE-ProRule" id="PRU00023"/>
    </source>
</evidence>
<dbReference type="SUPFAM" id="SSF48403">
    <property type="entry name" value="Ankyrin repeat"/>
    <property type="match status" value="1"/>
</dbReference>
<dbReference type="AlphaFoldDB" id="A0A1Q9EV54"/>
<dbReference type="EMBL" id="LSRX01000061">
    <property type="protein sequence ID" value="OLQ11295.1"/>
    <property type="molecule type" value="Genomic_DNA"/>
</dbReference>
<feature type="compositionally biased region" description="Basic and acidic residues" evidence="5">
    <location>
        <begin position="592"/>
        <end position="620"/>
    </location>
</feature>
<feature type="compositionally biased region" description="Basic and acidic residues" evidence="5">
    <location>
        <begin position="558"/>
        <end position="574"/>
    </location>
</feature>
<feature type="repeat" description="ANK" evidence="3">
    <location>
        <begin position="171"/>
        <end position="203"/>
    </location>
</feature>
<feature type="compositionally biased region" description="Basic and acidic residues" evidence="5">
    <location>
        <begin position="521"/>
        <end position="533"/>
    </location>
</feature>
<evidence type="ECO:0000313" key="7">
    <source>
        <dbReference type="Proteomes" id="UP000186817"/>
    </source>
</evidence>
<keyword evidence="2 3" id="KW-0040">ANK repeat</keyword>
<dbReference type="InterPro" id="IPR002110">
    <property type="entry name" value="Ankyrin_rpt"/>
</dbReference>
<evidence type="ECO:0000256" key="2">
    <source>
        <dbReference type="ARBA" id="ARBA00023043"/>
    </source>
</evidence>
<proteinExistence type="predicted"/>
<evidence type="ECO:0000256" key="5">
    <source>
        <dbReference type="SAM" id="MobiDB-lite"/>
    </source>
</evidence>
<name>A0A1Q9EV54_SYMMI</name>
<dbReference type="SMART" id="SM00248">
    <property type="entry name" value="ANK"/>
    <property type="match status" value="5"/>
</dbReference>
<dbReference type="Proteomes" id="UP000186817">
    <property type="component" value="Unassembled WGS sequence"/>
</dbReference>
<evidence type="ECO:0000313" key="6">
    <source>
        <dbReference type="EMBL" id="OLQ11295.1"/>
    </source>
</evidence>
<keyword evidence="1" id="KW-0677">Repeat</keyword>
<feature type="region of interest" description="Disordered" evidence="5">
    <location>
        <begin position="517"/>
        <end position="649"/>
    </location>
</feature>
<dbReference type="PROSITE" id="PS50088">
    <property type="entry name" value="ANK_REPEAT"/>
    <property type="match status" value="1"/>
</dbReference>
<dbReference type="PANTHER" id="PTHR24198">
    <property type="entry name" value="ANKYRIN REPEAT AND PROTEIN KINASE DOMAIN-CONTAINING PROTEIN"/>
    <property type="match status" value="1"/>
</dbReference>
<comment type="caution">
    <text evidence="6">The sequence shown here is derived from an EMBL/GenBank/DDBJ whole genome shotgun (WGS) entry which is preliminary data.</text>
</comment>
<feature type="compositionally biased region" description="Polar residues" evidence="5">
    <location>
        <begin position="65"/>
        <end position="74"/>
    </location>
</feature>
<evidence type="ECO:0000256" key="4">
    <source>
        <dbReference type="SAM" id="Coils"/>
    </source>
</evidence>
<keyword evidence="7" id="KW-1185">Reference proteome</keyword>
<gene>
    <name evidence="6" type="primary">ANKRD50</name>
    <name evidence="6" type="ORF">AK812_SmicGene4870</name>
</gene>
<dbReference type="Pfam" id="PF00023">
    <property type="entry name" value="Ank"/>
    <property type="match status" value="1"/>
</dbReference>
<dbReference type="Gene3D" id="1.25.40.20">
    <property type="entry name" value="Ankyrin repeat-containing domain"/>
    <property type="match status" value="1"/>
</dbReference>